<dbReference type="Proteomes" id="UP000008915">
    <property type="component" value="Chromosome"/>
</dbReference>
<feature type="region of interest" description="Disordered" evidence="1">
    <location>
        <begin position="1"/>
        <end position="27"/>
    </location>
</feature>
<evidence type="ECO:0000256" key="1">
    <source>
        <dbReference type="SAM" id="MobiDB-lite"/>
    </source>
</evidence>
<evidence type="ECO:0000313" key="4">
    <source>
        <dbReference type="Proteomes" id="UP000008915"/>
    </source>
</evidence>
<dbReference type="KEGG" id="tmr:Tmar_2001"/>
<evidence type="ECO:0000259" key="2">
    <source>
        <dbReference type="Pfam" id="PF02983"/>
    </source>
</evidence>
<keyword evidence="4" id="KW-1185">Reference proteome</keyword>
<dbReference type="Pfam" id="PF02983">
    <property type="entry name" value="Pro_Al_protease"/>
    <property type="match status" value="1"/>
</dbReference>
<dbReference type="GO" id="GO:0005576">
    <property type="term" value="C:extracellular region"/>
    <property type="evidence" value="ECO:0007669"/>
    <property type="project" value="InterPro"/>
</dbReference>
<dbReference type="EMBL" id="CP002344">
    <property type="protein sequence ID" value="ADU52083.1"/>
    <property type="molecule type" value="Genomic_DNA"/>
</dbReference>
<sequence>MTLPLPDGGSLGQPIIPIRETETGRRTRRPCARGHRAWGAVRRVGWLMGWVALSTVAMVGFAGSLAQASPGGGAPGKPTEPAGRPDRLVSWVVAPDDVQAAETYLREHFADRFGGLYVEDAGTGQAAVVVVLTRPLDAAGEQALRDRLAGHRLRFEEGHYTLMELEQVQATLNQNMARLQDQGVQVVWTGVDVRTNRVTLGISSSVDEARAAVRSLPGAEAIEVVAAQPVQILGAEAGPAVTVTPAPGAADTGAAISREPASGDGAPAPAEGWWAGLLATLSRWWAALIAVFR</sequence>
<dbReference type="AlphaFoldDB" id="E6SJ59"/>
<evidence type="ECO:0000313" key="3">
    <source>
        <dbReference type="EMBL" id="ADU52083.1"/>
    </source>
</evidence>
<reference evidence="3 4" key="1">
    <citation type="journal article" date="2010" name="Stand. Genomic Sci.">
        <title>Complete genome sequence of Thermaerobacter marianensis type strain (7p75a).</title>
        <authorList>
            <person name="Han C."/>
            <person name="Gu W."/>
            <person name="Zhang X."/>
            <person name="Lapidus A."/>
            <person name="Nolan M."/>
            <person name="Copeland A."/>
            <person name="Lucas S."/>
            <person name="Del Rio T.G."/>
            <person name="Tice H."/>
            <person name="Cheng J.F."/>
            <person name="Tapia R."/>
            <person name="Goodwin L."/>
            <person name="Pitluck S."/>
            <person name="Pagani I."/>
            <person name="Ivanova N."/>
            <person name="Mavromatis K."/>
            <person name="Mikhailova N."/>
            <person name="Pati A."/>
            <person name="Chen A."/>
            <person name="Palaniappan K."/>
            <person name="Land M."/>
            <person name="Hauser L."/>
            <person name="Chang Y.J."/>
            <person name="Jeffries C.D."/>
            <person name="Schneider S."/>
            <person name="Rohde M."/>
            <person name="Goker M."/>
            <person name="Pukall R."/>
            <person name="Woyke T."/>
            <person name="Bristow J."/>
            <person name="Eisen J.A."/>
            <person name="Markowitz V."/>
            <person name="Hugenholtz P."/>
            <person name="Kyrpides N.C."/>
            <person name="Klenk H.P."/>
            <person name="Detter J.C."/>
        </authorList>
    </citation>
    <scope>NUCLEOTIDE SEQUENCE [LARGE SCALE GENOMIC DNA]</scope>
    <source>
        <strain evidence="4">ATCC 700841 / DSM 12885 / JCM 10246 / 7p75a</strain>
    </source>
</reference>
<reference evidence="4" key="2">
    <citation type="journal article" date="2010" name="Stand. Genomic Sci.">
        <title>Complete genome sequence of Thermaerobacter marianensis type strain (7p75aT).</title>
        <authorList>
            <person name="Han C."/>
            <person name="Gu W."/>
            <person name="Zhang X."/>
            <person name="Lapidus A."/>
            <person name="Nolan M."/>
            <person name="Copeland A."/>
            <person name="Lucas S."/>
            <person name="Glavina Del Rio T."/>
            <person name="Tice H."/>
            <person name="Cheng J."/>
            <person name="Tapia R."/>
            <person name="Goodwin L."/>
            <person name="Pitluck S."/>
            <person name="Pagani I."/>
            <person name="Ivanova N."/>
            <person name="Mavromatis K."/>
            <person name="Mikhailova N."/>
            <person name="Pati A."/>
            <person name="Chen A."/>
            <person name="Palaniappan K."/>
            <person name="Land M."/>
            <person name="Hauser L."/>
            <person name="Chang Y."/>
            <person name="Jeffries C."/>
            <person name="Schneider S."/>
            <person name="Rohde M."/>
            <person name="Goker M."/>
            <person name="Pukall R."/>
            <person name="Woyke T."/>
            <person name="Bristow J."/>
            <person name="Eisen J."/>
            <person name="Markowitz V."/>
            <person name="Hugenholtz P."/>
            <person name="Kyrpides N."/>
            <person name="Klenk H."/>
            <person name="Detter J."/>
        </authorList>
    </citation>
    <scope>NUCLEOTIDE SEQUENCE [LARGE SCALE GENOMIC DNA]</scope>
    <source>
        <strain evidence="4">ATCC 700841 / DSM 12885 / JCM 10246 / 7p75a</strain>
    </source>
</reference>
<name>E6SJ59_THEM7</name>
<dbReference type="HOGENOM" id="CLU_949759_0_0_9"/>
<dbReference type="OrthoDB" id="9975477at2"/>
<dbReference type="GO" id="GO:0006508">
    <property type="term" value="P:proteolysis"/>
    <property type="evidence" value="ECO:0007669"/>
    <property type="project" value="InterPro"/>
</dbReference>
<feature type="domain" description="Peptidase S1A alpha-lytic prodomain" evidence="2">
    <location>
        <begin position="160"/>
        <end position="212"/>
    </location>
</feature>
<gene>
    <name evidence="3" type="ordered locus">Tmar_2001</name>
</gene>
<protein>
    <recommendedName>
        <fullName evidence="2">Peptidase S1A alpha-lytic prodomain domain-containing protein</fullName>
    </recommendedName>
</protein>
<proteinExistence type="predicted"/>
<organism evidence="3 4">
    <name type="scientific">Thermaerobacter marianensis (strain ATCC 700841 / DSM 12885 / JCM 10246 / 7p75a)</name>
    <dbReference type="NCBI Taxonomy" id="644966"/>
    <lineage>
        <taxon>Bacteria</taxon>
        <taxon>Bacillati</taxon>
        <taxon>Bacillota</taxon>
        <taxon>Clostridia</taxon>
        <taxon>Eubacteriales</taxon>
        <taxon>Clostridiales Family XVII. Incertae Sedis</taxon>
        <taxon>Thermaerobacter</taxon>
    </lineage>
</organism>
<dbReference type="GO" id="GO:0008236">
    <property type="term" value="F:serine-type peptidase activity"/>
    <property type="evidence" value="ECO:0007669"/>
    <property type="project" value="InterPro"/>
</dbReference>
<accession>E6SJ59</accession>
<dbReference type="InterPro" id="IPR004236">
    <property type="entry name" value="Pept_S1_alpha_lytic"/>
</dbReference>